<dbReference type="Proteomes" id="UP000770015">
    <property type="component" value="Unassembled WGS sequence"/>
</dbReference>
<keyword evidence="2" id="KW-1133">Transmembrane helix</keyword>
<evidence type="ECO:0000256" key="2">
    <source>
        <dbReference type="SAM" id="Phobius"/>
    </source>
</evidence>
<evidence type="ECO:0000256" key="3">
    <source>
        <dbReference type="SAM" id="SignalP"/>
    </source>
</evidence>
<keyword evidence="2" id="KW-0812">Transmembrane</keyword>
<protein>
    <recommendedName>
        <fullName evidence="6">Transmembrane protein</fullName>
    </recommendedName>
</protein>
<feature type="transmembrane region" description="Helical" evidence="2">
    <location>
        <begin position="80"/>
        <end position="103"/>
    </location>
</feature>
<dbReference type="AlphaFoldDB" id="A0A9P8VM61"/>
<evidence type="ECO:0008006" key="6">
    <source>
        <dbReference type="Google" id="ProtNLM"/>
    </source>
</evidence>
<keyword evidence="5" id="KW-1185">Reference proteome</keyword>
<name>A0A9P8VM61_9PEZI</name>
<comment type="caution">
    <text evidence="4">The sequence shown here is derived from an EMBL/GenBank/DDBJ whole genome shotgun (WGS) entry which is preliminary data.</text>
</comment>
<accession>A0A9P8VM61</accession>
<reference evidence="4" key="1">
    <citation type="journal article" date="2021" name="Nat. Commun.">
        <title>Genetic determinants of endophytism in the Arabidopsis root mycobiome.</title>
        <authorList>
            <person name="Mesny F."/>
            <person name="Miyauchi S."/>
            <person name="Thiergart T."/>
            <person name="Pickel B."/>
            <person name="Atanasova L."/>
            <person name="Karlsson M."/>
            <person name="Huettel B."/>
            <person name="Barry K.W."/>
            <person name="Haridas S."/>
            <person name="Chen C."/>
            <person name="Bauer D."/>
            <person name="Andreopoulos W."/>
            <person name="Pangilinan J."/>
            <person name="LaButti K."/>
            <person name="Riley R."/>
            <person name="Lipzen A."/>
            <person name="Clum A."/>
            <person name="Drula E."/>
            <person name="Henrissat B."/>
            <person name="Kohler A."/>
            <person name="Grigoriev I.V."/>
            <person name="Martin F.M."/>
            <person name="Hacquard S."/>
        </authorList>
    </citation>
    <scope>NUCLEOTIDE SEQUENCE</scope>
    <source>
        <strain evidence="4">MPI-SDFR-AT-0117</strain>
    </source>
</reference>
<proteinExistence type="predicted"/>
<sequence>MKFTTHTISLLIGTAVAAPARLDQFQKPEASLETRQPLGYSLTEGEPLNTPALARRYIPVVARDEIVSAGMSSGMIERKWFVFIPMFLAGYVGFWTGVVVGAVTTSDKKEGGEENAQRRNLDGTGPAFDPEVVKIMLENLGEYTPEELDPLSDLWTRDVDVSRTSLDGALTVRQTLPVNETAVAEEKLVHFIGETVIAEGQGGVEVDYDAARAEVTPYIETLEKKFPGDIDQLLMSVPEWTDADWAEITTLVHNLLKGLGTEEPNED</sequence>
<gene>
    <name evidence="4" type="ORF">F5X68DRAFT_186731</name>
</gene>
<keyword evidence="3" id="KW-0732">Signal</keyword>
<feature type="signal peptide" evidence="3">
    <location>
        <begin position="1"/>
        <end position="17"/>
    </location>
</feature>
<evidence type="ECO:0000313" key="5">
    <source>
        <dbReference type="Proteomes" id="UP000770015"/>
    </source>
</evidence>
<keyword evidence="2" id="KW-0472">Membrane</keyword>
<evidence type="ECO:0000313" key="4">
    <source>
        <dbReference type="EMBL" id="KAH6695240.1"/>
    </source>
</evidence>
<dbReference type="EMBL" id="JAGSXJ010000002">
    <property type="protein sequence ID" value="KAH6695240.1"/>
    <property type="molecule type" value="Genomic_DNA"/>
</dbReference>
<feature type="chain" id="PRO_5040451878" description="Transmembrane protein" evidence="3">
    <location>
        <begin position="18"/>
        <end position="267"/>
    </location>
</feature>
<feature type="region of interest" description="Disordered" evidence="1">
    <location>
        <begin position="107"/>
        <end position="127"/>
    </location>
</feature>
<organism evidence="4 5">
    <name type="scientific">Plectosphaerella plurivora</name>
    <dbReference type="NCBI Taxonomy" id="936078"/>
    <lineage>
        <taxon>Eukaryota</taxon>
        <taxon>Fungi</taxon>
        <taxon>Dikarya</taxon>
        <taxon>Ascomycota</taxon>
        <taxon>Pezizomycotina</taxon>
        <taxon>Sordariomycetes</taxon>
        <taxon>Hypocreomycetidae</taxon>
        <taxon>Glomerellales</taxon>
        <taxon>Plectosphaerellaceae</taxon>
        <taxon>Plectosphaerella</taxon>
    </lineage>
</organism>
<evidence type="ECO:0000256" key="1">
    <source>
        <dbReference type="SAM" id="MobiDB-lite"/>
    </source>
</evidence>
<feature type="compositionally biased region" description="Basic and acidic residues" evidence="1">
    <location>
        <begin position="107"/>
        <end position="121"/>
    </location>
</feature>